<accession>A0A450S6Z2</accession>
<name>A0A450S6Z2_9GAMM</name>
<evidence type="ECO:0000313" key="2">
    <source>
        <dbReference type="EMBL" id="VFJ47646.1"/>
    </source>
</evidence>
<evidence type="ECO:0000313" key="3">
    <source>
        <dbReference type="EMBL" id="VFK07660.1"/>
    </source>
</evidence>
<sequence length="225" mass="25942">MDVYLYQSSGDRERRNTMRRLLREKGFAPVDLKNDTPLEGPDTLLFCHSSDCDGSLEDKVKRAAMEGAMLVYYSGGLPREKEGEEPTGKGLILYLAWNTVPELLRRLPKDFKREDITATWRDMRRCDLINALAILCKAVTVETNRRSSKDVQEKWRSDRERWKKILPRYTRDDFLSVCDGLLFGESAKGISEVRKLVDWMTGIDAPKPSFEKALEQMKKKFGLVV</sequence>
<protein>
    <submittedName>
        <fullName evidence="2">Uncharacterized protein</fullName>
    </submittedName>
</protein>
<dbReference type="AlphaFoldDB" id="A0A450S6Z2"/>
<dbReference type="EMBL" id="CAADFA010000048">
    <property type="protein sequence ID" value="VFJ47646.1"/>
    <property type="molecule type" value="Genomic_DNA"/>
</dbReference>
<proteinExistence type="predicted"/>
<reference evidence="2" key="1">
    <citation type="submission" date="2019-02" db="EMBL/GenBank/DDBJ databases">
        <authorList>
            <person name="Gruber-Vodicka R. H."/>
            <person name="Seah K. B. B."/>
        </authorList>
    </citation>
    <scope>NUCLEOTIDE SEQUENCE</scope>
    <source>
        <strain evidence="1">BECK_BZ163</strain>
        <strain evidence="3">BECK_BZ164</strain>
        <strain evidence="2">BECK_BZ165</strain>
    </source>
</reference>
<organism evidence="2">
    <name type="scientific">Candidatus Kentrum sp. FM</name>
    <dbReference type="NCBI Taxonomy" id="2126340"/>
    <lineage>
        <taxon>Bacteria</taxon>
        <taxon>Pseudomonadati</taxon>
        <taxon>Pseudomonadota</taxon>
        <taxon>Gammaproteobacteria</taxon>
        <taxon>Candidatus Kentrum</taxon>
    </lineage>
</organism>
<dbReference type="EMBL" id="CAADFL010000047">
    <property type="protein sequence ID" value="VFK07660.1"/>
    <property type="molecule type" value="Genomic_DNA"/>
</dbReference>
<gene>
    <name evidence="1" type="ORF">BECKFM1743A_GA0114220_1004412</name>
    <name evidence="3" type="ORF">BECKFM1743B_GA0114221_1004711</name>
    <name evidence="2" type="ORF">BECKFM1743C_GA0114222_1004811</name>
</gene>
<evidence type="ECO:0000313" key="1">
    <source>
        <dbReference type="EMBL" id="VFJ47134.1"/>
    </source>
</evidence>
<dbReference type="EMBL" id="CAADEZ010000044">
    <property type="protein sequence ID" value="VFJ47134.1"/>
    <property type="molecule type" value="Genomic_DNA"/>
</dbReference>